<feature type="region of interest" description="Disordered" evidence="2">
    <location>
        <begin position="79"/>
        <end position="114"/>
    </location>
</feature>
<dbReference type="InterPro" id="IPR002921">
    <property type="entry name" value="Fungal_lipase-type"/>
</dbReference>
<keyword evidence="1" id="KW-0175">Coiled coil</keyword>
<gene>
    <name evidence="5" type="ORF">AZ468_08380</name>
    <name evidence="4" type="ORF">OPW20_20310</name>
</gene>
<dbReference type="OrthoDB" id="5562330at2"/>
<dbReference type="Pfam" id="PF01764">
    <property type="entry name" value="Lipase_3"/>
    <property type="match status" value="1"/>
</dbReference>
<feature type="domain" description="Fungal lipase-type" evidence="3">
    <location>
        <begin position="322"/>
        <end position="439"/>
    </location>
</feature>
<dbReference type="Proteomes" id="UP001150001">
    <property type="component" value="Unassembled WGS sequence"/>
</dbReference>
<evidence type="ECO:0000313" key="4">
    <source>
        <dbReference type="EMBL" id="MDC5742415.1"/>
    </source>
</evidence>
<feature type="compositionally biased region" description="Basic and acidic residues" evidence="2">
    <location>
        <begin position="79"/>
        <end position="100"/>
    </location>
</feature>
<dbReference type="InterPro" id="IPR051218">
    <property type="entry name" value="Sec_MonoDiacylglyc_Lipase"/>
</dbReference>
<dbReference type="InterPro" id="IPR013783">
    <property type="entry name" value="Ig-like_fold"/>
</dbReference>
<keyword evidence="7" id="KW-1185">Reference proteome</keyword>
<evidence type="ECO:0000256" key="1">
    <source>
        <dbReference type="SAM" id="Coils"/>
    </source>
</evidence>
<protein>
    <submittedName>
        <fullName evidence="5">Lipase</fullName>
    </submittedName>
</protein>
<dbReference type="EMBL" id="LUAX01000001">
    <property type="protein sequence ID" value="OAN01115.1"/>
    <property type="molecule type" value="Genomic_DNA"/>
</dbReference>
<dbReference type="AlphaFoldDB" id="A0A178JG39"/>
<dbReference type="EMBL" id="JAPFIT010000023">
    <property type="protein sequence ID" value="MDC5742415.1"/>
    <property type="molecule type" value="Genomic_DNA"/>
</dbReference>
<comment type="caution">
    <text evidence="5">The sequence shown here is derived from an EMBL/GenBank/DDBJ whole genome shotgun (WGS) entry which is preliminary data.</text>
</comment>
<dbReference type="Gene3D" id="3.40.50.1820">
    <property type="entry name" value="alpha/beta hydrolase"/>
    <property type="match status" value="1"/>
</dbReference>
<evidence type="ECO:0000256" key="2">
    <source>
        <dbReference type="SAM" id="MobiDB-lite"/>
    </source>
</evidence>
<dbReference type="CDD" id="cd00519">
    <property type="entry name" value="Lipase_3"/>
    <property type="match status" value="1"/>
</dbReference>
<feature type="compositionally biased region" description="Polar residues" evidence="2">
    <location>
        <begin position="101"/>
        <end position="114"/>
    </location>
</feature>
<dbReference type="GO" id="GO:0006629">
    <property type="term" value="P:lipid metabolic process"/>
    <property type="evidence" value="ECO:0007669"/>
    <property type="project" value="InterPro"/>
</dbReference>
<dbReference type="Gene3D" id="2.60.40.10">
    <property type="entry name" value="Immunoglobulins"/>
    <property type="match status" value="1"/>
</dbReference>
<accession>A0A178JG39</accession>
<dbReference type="SUPFAM" id="SSF53474">
    <property type="entry name" value="alpha/beta-Hydrolases"/>
    <property type="match status" value="1"/>
</dbReference>
<proteinExistence type="predicted"/>
<feature type="coiled-coil region" evidence="1">
    <location>
        <begin position="577"/>
        <end position="604"/>
    </location>
</feature>
<dbReference type="PANTHER" id="PTHR45856">
    <property type="entry name" value="ALPHA/BETA-HYDROLASES SUPERFAMILY PROTEIN"/>
    <property type="match status" value="1"/>
</dbReference>
<dbReference type="PANTHER" id="PTHR45856:SF24">
    <property type="entry name" value="FUNGAL LIPASE-LIKE DOMAIN-CONTAINING PROTEIN"/>
    <property type="match status" value="1"/>
</dbReference>
<organism evidence="5 6">
    <name type="scientific">Vibrio europaeus</name>
    <dbReference type="NCBI Taxonomy" id="300876"/>
    <lineage>
        <taxon>Bacteria</taxon>
        <taxon>Pseudomonadati</taxon>
        <taxon>Pseudomonadota</taxon>
        <taxon>Gammaproteobacteria</taxon>
        <taxon>Vibrionales</taxon>
        <taxon>Vibrionaceae</taxon>
        <taxon>Vibrio</taxon>
        <taxon>Vibrio oreintalis group</taxon>
    </lineage>
</organism>
<dbReference type="InterPro" id="IPR029058">
    <property type="entry name" value="AB_hydrolase_fold"/>
</dbReference>
<sequence>MDSFNSCVQCNPDKNWLELEFMSENDEPIDGLVVTITLNDFSDTRTQTTSAGKVHFTNIPAGEWRASVTQTSLLTEVEKYDSRDKEIESPVKERVDKENADPTSTEQPPKQYKNTTIGDFWDEAPEDEFLTGYHTALDINASEEKAGFRLSHNQSYVFEVKALRSYIPVILDTDEFNLVNSYTFALLAQLAYASDKFGIPDGGSPSLEQGGIDFIVGQMKQGNRPEYCASSKENWLLQQVPYSQHLKYEFYADKKIGCEGYLLSNNKTVIVGVRGTQTYFGNEEIVKLADKNYTKPVKTVYPVAFRIIESVDGARAFFQSPGYQDVISDLDASQVAIPELSNTYVHQGFYQYAIALIRKMEKDLDSHKNKKFYICGHSLGGAGALIITAMLQQTYNPSCLRLFTYGMPRTGTHSFVSKFNNVIHYRHVNNHDLVPQVPFKWTNTSADKESNDSLPTKLMKGVTPLLNVAAALFDRVTDDDEDNYHHHGNLIQLLTYSVEKHQPNDVKQVLLTPRQTHITSMTFANDKQDDSFILADSLSKEHIDINGYAGTVIDSGLDHMMSEYIPNLKSQLKILLSDTLSTTYNEASDELESTENRLTKAYHQLSHELAESLGIPYHVGEAKRVSLKFEQGITKKIILNLQRTKQELNKLKNDPSILPSESIIYGDQKARDFAIEEQLQ</sequence>
<evidence type="ECO:0000313" key="5">
    <source>
        <dbReference type="EMBL" id="OAN01115.1"/>
    </source>
</evidence>
<reference evidence="5 6" key="1">
    <citation type="submission" date="2016-03" db="EMBL/GenBank/DDBJ databases">
        <title>Draft genome sequence of the Vibrio tubiashii subs. europaeus.</title>
        <authorList>
            <person name="Spinard E."/>
            <person name="Dubert J."/>
            <person name="Nelson D.R."/>
            <person name="Barja J.L."/>
        </authorList>
    </citation>
    <scope>NUCLEOTIDE SEQUENCE [LARGE SCALE GENOMIC DNA]</scope>
    <source>
        <strain evidence="6">PP-638</strain>
        <strain evidence="5">PP2-638</strain>
    </source>
</reference>
<dbReference type="RefSeq" id="WP_069666969.1">
    <property type="nucleotide sequence ID" value="NZ_JAPFIM010000026.1"/>
</dbReference>
<dbReference type="Proteomes" id="UP000094761">
    <property type="component" value="Unassembled WGS sequence"/>
</dbReference>
<evidence type="ECO:0000313" key="6">
    <source>
        <dbReference type="Proteomes" id="UP000094761"/>
    </source>
</evidence>
<name>A0A178JG39_9VIBR</name>
<evidence type="ECO:0000313" key="7">
    <source>
        <dbReference type="Proteomes" id="UP001150001"/>
    </source>
</evidence>
<dbReference type="GeneID" id="78075704"/>
<reference evidence="4" key="2">
    <citation type="submission" date="2022-11" db="EMBL/GenBank/DDBJ databases">
        <title>Role of the vibriolysin VemA secreted by the emergent pathogen Vibrio europaeus in the colonization of Manila clam mucus.</title>
        <authorList>
            <person name="Martinez C."/>
            <person name="Rodriguez S."/>
            <person name="Vences A."/>
            <person name="Barja J.L."/>
            <person name="Toranzo A.E."/>
            <person name="Dubert J."/>
        </authorList>
    </citation>
    <scope>NUCLEOTIDE SEQUENCE</scope>
    <source>
        <strain evidence="4">3454</strain>
    </source>
</reference>
<evidence type="ECO:0000259" key="3">
    <source>
        <dbReference type="Pfam" id="PF01764"/>
    </source>
</evidence>